<evidence type="ECO:0000313" key="3">
    <source>
        <dbReference type="Proteomes" id="UP001500325"/>
    </source>
</evidence>
<evidence type="ECO:0000259" key="1">
    <source>
        <dbReference type="Pfam" id="PF00561"/>
    </source>
</evidence>
<accession>A0ABP8X307</accession>
<keyword evidence="3" id="KW-1185">Reference proteome</keyword>
<dbReference type="InterPro" id="IPR000639">
    <property type="entry name" value="Epox_hydrolase-like"/>
</dbReference>
<organism evidence="2 3">
    <name type="scientific">Pseudonocardia yuanmonensis</name>
    <dbReference type="NCBI Taxonomy" id="1095914"/>
    <lineage>
        <taxon>Bacteria</taxon>
        <taxon>Bacillati</taxon>
        <taxon>Actinomycetota</taxon>
        <taxon>Actinomycetes</taxon>
        <taxon>Pseudonocardiales</taxon>
        <taxon>Pseudonocardiaceae</taxon>
        <taxon>Pseudonocardia</taxon>
    </lineage>
</organism>
<reference evidence="3" key="1">
    <citation type="journal article" date="2019" name="Int. J. Syst. Evol. Microbiol.">
        <title>The Global Catalogue of Microorganisms (GCM) 10K type strain sequencing project: providing services to taxonomists for standard genome sequencing and annotation.</title>
        <authorList>
            <consortium name="The Broad Institute Genomics Platform"/>
            <consortium name="The Broad Institute Genome Sequencing Center for Infectious Disease"/>
            <person name="Wu L."/>
            <person name="Ma J."/>
        </authorList>
    </citation>
    <scope>NUCLEOTIDE SEQUENCE [LARGE SCALE GENOMIC DNA]</scope>
    <source>
        <strain evidence="3">JCM 18055</strain>
    </source>
</reference>
<dbReference type="GO" id="GO:0016787">
    <property type="term" value="F:hydrolase activity"/>
    <property type="evidence" value="ECO:0007669"/>
    <property type="project" value="UniProtKB-KW"/>
</dbReference>
<dbReference type="SUPFAM" id="SSF53474">
    <property type="entry name" value="alpha/beta-Hydrolases"/>
    <property type="match status" value="1"/>
</dbReference>
<protein>
    <submittedName>
        <fullName evidence="2">Alpha/beta hydrolase</fullName>
    </submittedName>
</protein>
<proteinExistence type="predicted"/>
<dbReference type="PRINTS" id="PR00111">
    <property type="entry name" value="ABHYDROLASE"/>
</dbReference>
<evidence type="ECO:0000313" key="2">
    <source>
        <dbReference type="EMBL" id="GAA4699343.1"/>
    </source>
</evidence>
<dbReference type="PANTHER" id="PTHR43798">
    <property type="entry name" value="MONOACYLGLYCEROL LIPASE"/>
    <property type="match status" value="1"/>
</dbReference>
<dbReference type="Pfam" id="PF00561">
    <property type="entry name" value="Abhydrolase_1"/>
    <property type="match status" value="1"/>
</dbReference>
<dbReference type="PRINTS" id="PR00412">
    <property type="entry name" value="EPOXHYDRLASE"/>
</dbReference>
<dbReference type="Proteomes" id="UP001500325">
    <property type="component" value="Unassembled WGS sequence"/>
</dbReference>
<dbReference type="Gene3D" id="3.40.50.1820">
    <property type="entry name" value="alpha/beta hydrolase"/>
    <property type="match status" value="1"/>
</dbReference>
<dbReference type="EMBL" id="BAABIC010000014">
    <property type="protein sequence ID" value="GAA4699343.1"/>
    <property type="molecule type" value="Genomic_DNA"/>
</dbReference>
<name>A0ABP8X307_9PSEU</name>
<sequence>MAGTTRTTPDADGYALAYERAGSGHPVLLLHGWPGDRGDWAAVAQLLAGAGTADVTWPDLRGFGESDKHVGGDVAAAGQARSALALLDELGIERAVVAGYDVGSRVAQTLAAEHPDRVAALVLAPPLPGAGRRVLEPEAAAEFWYQHFHRLGLPEQVIDGRPDAVRAYLRHFWDHWSGPDFTVEEERLDRLTERYSPPGAFTASIGWYRSGAGMIARSLAEEPPTSRITVPTTVLWPEHDPLFPRAWSDRLDDWFEKVDLRPLDGVGHFSPVEAPERWAAVLTEVIGGLVDGGRG</sequence>
<dbReference type="InterPro" id="IPR000073">
    <property type="entry name" value="AB_hydrolase_1"/>
</dbReference>
<comment type="caution">
    <text evidence="2">The sequence shown here is derived from an EMBL/GenBank/DDBJ whole genome shotgun (WGS) entry which is preliminary data.</text>
</comment>
<feature type="domain" description="AB hydrolase-1" evidence="1">
    <location>
        <begin position="26"/>
        <end position="126"/>
    </location>
</feature>
<keyword evidence="2" id="KW-0378">Hydrolase</keyword>
<dbReference type="RefSeq" id="WP_345382384.1">
    <property type="nucleotide sequence ID" value="NZ_BAABIC010000014.1"/>
</dbReference>
<dbReference type="InterPro" id="IPR029058">
    <property type="entry name" value="AB_hydrolase_fold"/>
</dbReference>
<dbReference type="InterPro" id="IPR050266">
    <property type="entry name" value="AB_hydrolase_sf"/>
</dbReference>
<gene>
    <name evidence="2" type="ORF">GCM10023215_42310</name>
</gene>